<protein>
    <submittedName>
        <fullName evidence="2">NAD(P)-dependent alcohol dehydrogenase</fullName>
    </submittedName>
</protein>
<dbReference type="EMBL" id="BAAALF010000012">
    <property type="protein sequence ID" value="GAA1223844.1"/>
    <property type="molecule type" value="Genomic_DNA"/>
</dbReference>
<dbReference type="InterPro" id="IPR013154">
    <property type="entry name" value="ADH-like_N"/>
</dbReference>
<dbReference type="Pfam" id="PF08240">
    <property type="entry name" value="ADH_N"/>
    <property type="match status" value="1"/>
</dbReference>
<reference evidence="3" key="1">
    <citation type="journal article" date="2019" name="Int. J. Syst. Evol. Microbiol.">
        <title>The Global Catalogue of Microorganisms (GCM) 10K type strain sequencing project: providing services to taxonomists for standard genome sequencing and annotation.</title>
        <authorList>
            <consortium name="The Broad Institute Genomics Platform"/>
            <consortium name="The Broad Institute Genome Sequencing Center for Infectious Disease"/>
            <person name="Wu L."/>
            <person name="Ma J."/>
        </authorList>
    </citation>
    <scope>NUCLEOTIDE SEQUENCE [LARGE SCALE GENOMIC DNA]</scope>
    <source>
        <strain evidence="3">JCM 13004</strain>
    </source>
</reference>
<sequence>MGEVPRPGAGEVLVRVRAASLNRRDLLILDGTYPLPAVEGVVPLSDGAGEVVAVGDGVRRAAVGDRVAVTYFRRWIDGPMTAALIGEQYGCNLGGMLARYQVVDEESVVRIPARLSFEEAATLPCAGVLAWSALTAGERPPAVGQSVLTVGGGVVATFGIQLAAAAGARVIAVTSGARRAERLRALGAAEVVDRRAVPDWEEAVREFTGGRGVDQVIDAVGPATLERSIRSVGFNGQLALIGAFGAKDAVLDPNVFLGRFLTVRRPVVGSRATFESLLAALAEHGTRPVIDRVFGFEEAREAYRYFRDEEPFGKVVISVD</sequence>
<proteinExistence type="predicted"/>
<dbReference type="SUPFAM" id="SSF51735">
    <property type="entry name" value="NAD(P)-binding Rossmann-fold domains"/>
    <property type="match status" value="1"/>
</dbReference>
<dbReference type="Gene3D" id="3.90.180.10">
    <property type="entry name" value="Medium-chain alcohol dehydrogenases, catalytic domain"/>
    <property type="match status" value="1"/>
</dbReference>
<dbReference type="SUPFAM" id="SSF50129">
    <property type="entry name" value="GroES-like"/>
    <property type="match status" value="1"/>
</dbReference>
<dbReference type="PANTHER" id="PTHR45033">
    <property type="match status" value="1"/>
</dbReference>
<accession>A0ABP4GJH9</accession>
<keyword evidence="3" id="KW-1185">Reference proteome</keyword>
<organism evidence="2 3">
    <name type="scientific">Kitasatospora nipponensis</name>
    <dbReference type="NCBI Taxonomy" id="258049"/>
    <lineage>
        <taxon>Bacteria</taxon>
        <taxon>Bacillati</taxon>
        <taxon>Actinomycetota</taxon>
        <taxon>Actinomycetes</taxon>
        <taxon>Kitasatosporales</taxon>
        <taxon>Streptomycetaceae</taxon>
        <taxon>Kitasatospora</taxon>
    </lineage>
</organism>
<dbReference type="Proteomes" id="UP001500037">
    <property type="component" value="Unassembled WGS sequence"/>
</dbReference>
<name>A0ABP4GJH9_9ACTN</name>
<dbReference type="RefSeq" id="WP_344440160.1">
    <property type="nucleotide sequence ID" value="NZ_BAAALF010000012.1"/>
</dbReference>
<comment type="caution">
    <text evidence="2">The sequence shown here is derived from an EMBL/GenBank/DDBJ whole genome shotgun (WGS) entry which is preliminary data.</text>
</comment>
<dbReference type="InterPro" id="IPR013149">
    <property type="entry name" value="ADH-like_C"/>
</dbReference>
<dbReference type="InterPro" id="IPR011032">
    <property type="entry name" value="GroES-like_sf"/>
</dbReference>
<feature type="domain" description="Enoyl reductase (ER)" evidence="1">
    <location>
        <begin position="2"/>
        <end position="317"/>
    </location>
</feature>
<dbReference type="InterPro" id="IPR036291">
    <property type="entry name" value="NAD(P)-bd_dom_sf"/>
</dbReference>
<dbReference type="CDD" id="cd08276">
    <property type="entry name" value="MDR7"/>
    <property type="match status" value="1"/>
</dbReference>
<dbReference type="SMART" id="SM00829">
    <property type="entry name" value="PKS_ER"/>
    <property type="match status" value="1"/>
</dbReference>
<dbReference type="InterPro" id="IPR052711">
    <property type="entry name" value="Zinc_ADH-like"/>
</dbReference>
<dbReference type="InterPro" id="IPR020843">
    <property type="entry name" value="ER"/>
</dbReference>
<dbReference type="Gene3D" id="3.40.50.720">
    <property type="entry name" value="NAD(P)-binding Rossmann-like Domain"/>
    <property type="match status" value="1"/>
</dbReference>
<evidence type="ECO:0000313" key="3">
    <source>
        <dbReference type="Proteomes" id="UP001500037"/>
    </source>
</evidence>
<gene>
    <name evidence="2" type="ORF">GCM10009665_12650</name>
</gene>
<dbReference type="PANTHER" id="PTHR45033:SF2">
    <property type="entry name" value="ZINC-TYPE ALCOHOL DEHYDROGENASE-LIKE PROTEIN C1773.06C"/>
    <property type="match status" value="1"/>
</dbReference>
<dbReference type="Pfam" id="PF00107">
    <property type="entry name" value="ADH_zinc_N"/>
    <property type="match status" value="1"/>
</dbReference>
<evidence type="ECO:0000313" key="2">
    <source>
        <dbReference type="EMBL" id="GAA1223844.1"/>
    </source>
</evidence>
<evidence type="ECO:0000259" key="1">
    <source>
        <dbReference type="SMART" id="SM00829"/>
    </source>
</evidence>